<dbReference type="InterPro" id="IPR058625">
    <property type="entry name" value="MdtA-like_BSH"/>
</dbReference>
<feature type="signal peptide" evidence="3">
    <location>
        <begin position="1"/>
        <end position="21"/>
    </location>
</feature>
<reference evidence="6 7" key="1">
    <citation type="journal article" date="2018" name="Int. J. Syst. Evol. Microbiol.">
        <title>Zhouia spongiae sp. nov., isolated from a marine sponge.</title>
        <authorList>
            <person name="Zhuang L."/>
            <person name="Lin B."/>
            <person name="Qin F."/>
            <person name="Luo L."/>
        </authorList>
    </citation>
    <scope>NUCLEOTIDE SEQUENCE [LARGE SCALE GENOMIC DNA]</scope>
    <source>
        <strain evidence="6 7">HN-Y44</strain>
    </source>
</reference>
<feature type="domain" description="CusB-like beta-barrel" evidence="5">
    <location>
        <begin position="246"/>
        <end position="320"/>
    </location>
</feature>
<organism evidence="6 7">
    <name type="scientific">Zhouia spongiae</name>
    <dbReference type="NCBI Taxonomy" id="2202721"/>
    <lineage>
        <taxon>Bacteria</taxon>
        <taxon>Pseudomonadati</taxon>
        <taxon>Bacteroidota</taxon>
        <taxon>Flavobacteriia</taxon>
        <taxon>Flavobacteriales</taxon>
        <taxon>Flavobacteriaceae</taxon>
        <taxon>Zhouia</taxon>
    </lineage>
</organism>
<evidence type="ECO:0000313" key="6">
    <source>
        <dbReference type="EMBL" id="UNY98066.1"/>
    </source>
</evidence>
<dbReference type="PANTHER" id="PTHR30097">
    <property type="entry name" value="CATION EFFLUX SYSTEM PROTEIN CUSB"/>
    <property type="match status" value="1"/>
</dbReference>
<feature type="chain" id="PRO_5045267445" evidence="3">
    <location>
        <begin position="22"/>
        <end position="392"/>
    </location>
</feature>
<protein>
    <submittedName>
        <fullName evidence="6">Efflux RND transporter periplasmic adaptor subunit</fullName>
    </submittedName>
</protein>
<dbReference type="Gene3D" id="1.10.287.470">
    <property type="entry name" value="Helix hairpin bin"/>
    <property type="match status" value="1"/>
</dbReference>
<dbReference type="SUPFAM" id="SSF111369">
    <property type="entry name" value="HlyD-like secretion proteins"/>
    <property type="match status" value="1"/>
</dbReference>
<dbReference type="InterPro" id="IPR006143">
    <property type="entry name" value="RND_pump_MFP"/>
</dbReference>
<dbReference type="Proteomes" id="UP000829476">
    <property type="component" value="Chromosome"/>
</dbReference>
<evidence type="ECO:0000313" key="7">
    <source>
        <dbReference type="Proteomes" id="UP000829476"/>
    </source>
</evidence>
<comment type="similarity">
    <text evidence="1">Belongs to the membrane fusion protein (MFP) (TC 8.A.1) family.</text>
</comment>
<accession>A0ABY3YK85</accession>
<gene>
    <name evidence="6" type="ORF">MQE36_13345</name>
</gene>
<evidence type="ECO:0000259" key="4">
    <source>
        <dbReference type="Pfam" id="PF25917"/>
    </source>
</evidence>
<dbReference type="Gene3D" id="2.40.30.170">
    <property type="match status" value="1"/>
</dbReference>
<name>A0ABY3YK85_9FLAO</name>
<keyword evidence="7" id="KW-1185">Reference proteome</keyword>
<dbReference type="Pfam" id="PF25917">
    <property type="entry name" value="BSH_RND"/>
    <property type="match status" value="1"/>
</dbReference>
<evidence type="ECO:0000256" key="3">
    <source>
        <dbReference type="SAM" id="SignalP"/>
    </source>
</evidence>
<keyword evidence="3" id="KW-0732">Signal</keyword>
<proteinExistence type="inferred from homology"/>
<dbReference type="NCBIfam" id="TIGR01730">
    <property type="entry name" value="RND_mfp"/>
    <property type="match status" value="1"/>
</dbReference>
<dbReference type="PROSITE" id="PS51257">
    <property type="entry name" value="PROKAR_LIPOPROTEIN"/>
    <property type="match status" value="1"/>
</dbReference>
<dbReference type="InterPro" id="IPR051909">
    <property type="entry name" value="MFP_Cation_Efflux"/>
</dbReference>
<dbReference type="Pfam" id="PF25954">
    <property type="entry name" value="Beta-barrel_RND_2"/>
    <property type="match status" value="1"/>
</dbReference>
<feature type="domain" description="Multidrug resistance protein MdtA-like barrel-sandwich hybrid" evidence="4">
    <location>
        <begin position="94"/>
        <end position="238"/>
    </location>
</feature>
<evidence type="ECO:0000256" key="1">
    <source>
        <dbReference type="ARBA" id="ARBA00009477"/>
    </source>
</evidence>
<dbReference type="Gene3D" id="2.40.50.100">
    <property type="match status" value="1"/>
</dbReference>
<dbReference type="PANTHER" id="PTHR30097:SF4">
    <property type="entry name" value="SLR6042 PROTEIN"/>
    <property type="match status" value="1"/>
</dbReference>
<dbReference type="EMBL" id="CP094326">
    <property type="protein sequence ID" value="UNY98066.1"/>
    <property type="molecule type" value="Genomic_DNA"/>
</dbReference>
<dbReference type="RefSeq" id="WP_242936476.1">
    <property type="nucleotide sequence ID" value="NZ_CP094326.1"/>
</dbReference>
<sequence>MIRQYKMKITNILFRSALLLAIPVFTLSSCNSEGGKDLTKKAINIPEQDAANDLISIKESQFKAAQMEVGKITPRAFNRTVKANGIFTVPPNSKASVSVYFSGYVKELSLLPGDKVRKGQLLFTLENPDYIQVQQRFLEAKGQLTYLNAEYKRQQQLMKDQITSEKNLLKAEADYSVIKAQYESLKKQLRLMKINPNTLDATNLRSTIGVLAPINGYITALNTQKGEYLNPSDVALSITDTRHLQIKTQVFEKSLPSLKTGQLVRFNVQNDAEKSYNGTVKLINKAIDEQNRTASVYIDLKEAQDTELFAPGMYVEVEIITTQDTLNALPEEAAVKIDNDYYGLIRTNDTLYKQVPIKVGNVSNGYIEIKNTDSFEPNAVFLTKGVFDMIME</sequence>
<dbReference type="InterPro" id="IPR058792">
    <property type="entry name" value="Beta-barrel_RND_2"/>
</dbReference>
<keyword evidence="2" id="KW-0813">Transport</keyword>
<evidence type="ECO:0000259" key="5">
    <source>
        <dbReference type="Pfam" id="PF25954"/>
    </source>
</evidence>
<evidence type="ECO:0000256" key="2">
    <source>
        <dbReference type="ARBA" id="ARBA00022448"/>
    </source>
</evidence>